<name>A0A372FTB9_9ACTN</name>
<accession>A0A372FTB9</accession>
<dbReference type="RefSeq" id="WP_117230606.1">
    <property type="nucleotide sequence ID" value="NZ_CP061725.1"/>
</dbReference>
<dbReference type="SUPFAM" id="SSF54593">
    <property type="entry name" value="Glyoxalase/Bleomycin resistance protein/Dihydroxybiphenyl dioxygenase"/>
    <property type="match status" value="1"/>
</dbReference>
<dbReference type="AlphaFoldDB" id="A0A372FTB9"/>
<comment type="caution">
    <text evidence="1">The sequence shown here is derived from an EMBL/GenBank/DDBJ whole genome shotgun (WGS) entry which is preliminary data.</text>
</comment>
<dbReference type="Gene3D" id="3.10.180.10">
    <property type="entry name" value="2,3-Dihydroxybiphenyl 1,2-Dioxygenase, domain 1"/>
    <property type="match status" value="1"/>
</dbReference>
<dbReference type="OrthoDB" id="2453533at2"/>
<gene>
    <name evidence="1" type="ORF">D0Q02_25835</name>
</gene>
<evidence type="ECO:0000313" key="1">
    <source>
        <dbReference type="EMBL" id="RFS43760.1"/>
    </source>
</evidence>
<dbReference type="EMBL" id="QVFU01000045">
    <property type="protein sequence ID" value="RFS43760.1"/>
    <property type="molecule type" value="Genomic_DNA"/>
</dbReference>
<keyword evidence="2" id="KW-1185">Reference proteome</keyword>
<proteinExistence type="predicted"/>
<protein>
    <submittedName>
        <fullName evidence="1">VOC family protein</fullName>
    </submittedName>
</protein>
<evidence type="ECO:0000313" key="2">
    <source>
        <dbReference type="Proteomes" id="UP000262621"/>
    </source>
</evidence>
<organism evidence="1 2">
    <name type="scientific">Micromonospora craniellae</name>
    <dbReference type="NCBI Taxonomy" id="2294034"/>
    <lineage>
        <taxon>Bacteria</taxon>
        <taxon>Bacillati</taxon>
        <taxon>Actinomycetota</taxon>
        <taxon>Actinomycetes</taxon>
        <taxon>Micromonosporales</taxon>
        <taxon>Micromonosporaceae</taxon>
        <taxon>Micromonospora</taxon>
    </lineage>
</organism>
<reference evidence="1 2" key="1">
    <citation type="submission" date="2018-08" db="EMBL/GenBank/DDBJ databases">
        <title>Verrucosispora craniellae sp. nov., isolated from a marine sponge in the South China Sea.</title>
        <authorList>
            <person name="Li L."/>
            <person name="Lin H.W."/>
        </authorList>
    </citation>
    <scope>NUCLEOTIDE SEQUENCE [LARGE SCALE GENOMIC DNA]</scope>
    <source>
        <strain evidence="1 2">LHW63014</strain>
    </source>
</reference>
<dbReference type="Proteomes" id="UP000262621">
    <property type="component" value="Unassembled WGS sequence"/>
</dbReference>
<dbReference type="InterPro" id="IPR029068">
    <property type="entry name" value="Glyas_Bleomycin-R_OHBP_Dase"/>
</dbReference>
<sequence>MPNLKSVTAVLPVTDHAAAVAWHKQWIGRDPDVEPQEGVAEWQIADNAWIQVSLDPETSGKTNIVIGVDDIDAHVASLQSAGVPTGEIQDFDFIKLTDIVDPAGNKVNFVWENPKYEPPAE</sequence>